<protein>
    <submittedName>
        <fullName evidence="1">Uncharacterized protein</fullName>
    </submittedName>
</protein>
<accession>A0A376GH21</accession>
<name>A0A376GH21_9FLAO</name>
<evidence type="ECO:0000313" key="2">
    <source>
        <dbReference type="Proteomes" id="UP000254737"/>
    </source>
</evidence>
<dbReference type="AlphaFoldDB" id="A0A376GH21"/>
<reference evidence="1 2" key="1">
    <citation type="submission" date="2018-06" db="EMBL/GenBank/DDBJ databases">
        <authorList>
            <consortium name="Pathogen Informatics"/>
            <person name="Doyle S."/>
        </authorList>
    </citation>
    <scope>NUCLEOTIDE SEQUENCE [LARGE SCALE GENOMIC DNA]</scope>
    <source>
        <strain evidence="1 2">NCTC13456</strain>
    </source>
</reference>
<evidence type="ECO:0000313" key="1">
    <source>
        <dbReference type="EMBL" id="STD59098.1"/>
    </source>
</evidence>
<organism evidence="1 2">
    <name type="scientific">Empedobacter falsenii</name>
    <dbReference type="NCBI Taxonomy" id="343874"/>
    <lineage>
        <taxon>Bacteria</taxon>
        <taxon>Pseudomonadati</taxon>
        <taxon>Bacteroidota</taxon>
        <taxon>Flavobacteriia</taxon>
        <taxon>Flavobacteriales</taxon>
        <taxon>Weeksellaceae</taxon>
        <taxon>Empedobacter</taxon>
    </lineage>
</organism>
<gene>
    <name evidence="1" type="ORF">NCTC13456_02728</name>
</gene>
<sequence>MLKIYNNWFVTNFFSNNFFVFISRRNLIFKNLINNTYYKIRAKENELFKSLNIDKDDLFILEKSIVEINDYRINYLETLFEVININEVEFK</sequence>
<proteinExistence type="predicted"/>
<dbReference type="EMBL" id="UFXS01000001">
    <property type="protein sequence ID" value="STD59098.1"/>
    <property type="molecule type" value="Genomic_DNA"/>
</dbReference>
<dbReference type="Proteomes" id="UP000254737">
    <property type="component" value="Unassembled WGS sequence"/>
</dbReference>